<accession>A0A345ZYZ0</accession>
<evidence type="ECO:0000256" key="11">
    <source>
        <dbReference type="RuleBase" id="RU363035"/>
    </source>
</evidence>
<dbReference type="GO" id="GO:0005737">
    <property type="term" value="C:cytoplasm"/>
    <property type="evidence" value="ECO:0007669"/>
    <property type="project" value="UniProtKB-ARBA"/>
</dbReference>
<dbReference type="PRINTS" id="PR00985">
    <property type="entry name" value="TRNASYNTHLEU"/>
</dbReference>
<dbReference type="PANTHER" id="PTHR43740:SF2">
    <property type="entry name" value="LEUCINE--TRNA LIGASE, MITOCHONDRIAL"/>
    <property type="match status" value="1"/>
</dbReference>
<evidence type="ECO:0000256" key="5">
    <source>
        <dbReference type="ARBA" id="ARBA00022741"/>
    </source>
</evidence>
<evidence type="ECO:0000256" key="12">
    <source>
        <dbReference type="SAM" id="MobiDB-lite"/>
    </source>
</evidence>
<keyword evidence="17" id="KW-1185">Reference proteome</keyword>
<dbReference type="Gene3D" id="1.10.730.10">
    <property type="entry name" value="Isoleucyl-tRNA Synthetase, Domain 1"/>
    <property type="match status" value="1"/>
</dbReference>
<evidence type="ECO:0000259" key="13">
    <source>
        <dbReference type="Pfam" id="PF00133"/>
    </source>
</evidence>
<keyword evidence="6 11" id="KW-0067">ATP-binding</keyword>
<evidence type="ECO:0000256" key="4">
    <source>
        <dbReference type="ARBA" id="ARBA00022598"/>
    </source>
</evidence>
<dbReference type="InterPro" id="IPR025709">
    <property type="entry name" value="Leu_tRNA-synth_edit"/>
</dbReference>
<keyword evidence="7 11" id="KW-0648">Protein biosynthesis</keyword>
<dbReference type="EC" id="6.1.1.4" evidence="2"/>
<evidence type="ECO:0000256" key="3">
    <source>
        <dbReference type="ARBA" id="ARBA00022490"/>
    </source>
</evidence>
<dbReference type="KEGG" id="ptaw:DW352_17350"/>
<comment type="catalytic activity">
    <reaction evidence="10">
        <text>tRNA(Leu) + L-leucine + ATP = L-leucyl-tRNA(Leu) + AMP + diphosphate</text>
        <dbReference type="Rhea" id="RHEA:11688"/>
        <dbReference type="Rhea" id="RHEA-COMP:9613"/>
        <dbReference type="Rhea" id="RHEA-COMP:9622"/>
        <dbReference type="ChEBI" id="CHEBI:30616"/>
        <dbReference type="ChEBI" id="CHEBI:33019"/>
        <dbReference type="ChEBI" id="CHEBI:57427"/>
        <dbReference type="ChEBI" id="CHEBI:78442"/>
        <dbReference type="ChEBI" id="CHEBI:78494"/>
        <dbReference type="ChEBI" id="CHEBI:456215"/>
        <dbReference type="EC" id="6.1.1.4"/>
    </reaction>
</comment>
<evidence type="ECO:0000313" key="17">
    <source>
        <dbReference type="Proteomes" id="UP000254889"/>
    </source>
</evidence>
<dbReference type="PROSITE" id="PS00178">
    <property type="entry name" value="AA_TRNA_LIGASE_I"/>
    <property type="match status" value="1"/>
</dbReference>
<dbReference type="InterPro" id="IPR014729">
    <property type="entry name" value="Rossmann-like_a/b/a_fold"/>
</dbReference>
<dbReference type="Pfam" id="PF13603">
    <property type="entry name" value="tRNA-synt_1_2"/>
    <property type="match status" value="1"/>
</dbReference>
<reference evidence="16 17" key="1">
    <citation type="submission" date="2018-07" db="EMBL/GenBank/DDBJ databases">
        <authorList>
            <person name="Quirk P.G."/>
            <person name="Krulwich T.A."/>
        </authorList>
    </citation>
    <scope>NUCLEOTIDE SEQUENCE [LARGE SCALE GENOMIC DNA]</scope>
    <source>
        <strain evidence="16 17">CC-BB4</strain>
    </source>
</reference>
<dbReference type="Gene3D" id="3.40.50.620">
    <property type="entry name" value="HUPs"/>
    <property type="match status" value="2"/>
</dbReference>
<dbReference type="GO" id="GO:0006429">
    <property type="term" value="P:leucyl-tRNA aminoacylation"/>
    <property type="evidence" value="ECO:0007669"/>
    <property type="project" value="InterPro"/>
</dbReference>
<dbReference type="InterPro" id="IPR009008">
    <property type="entry name" value="Val/Leu/Ile-tRNA-synth_edit"/>
</dbReference>
<evidence type="ECO:0000256" key="9">
    <source>
        <dbReference type="ARBA" id="ARBA00030520"/>
    </source>
</evidence>
<dbReference type="SUPFAM" id="SSF50677">
    <property type="entry name" value="ValRS/IleRS/LeuRS editing domain"/>
    <property type="match status" value="1"/>
</dbReference>
<feature type="domain" description="Leucyl-tRNA synthetase editing" evidence="15">
    <location>
        <begin position="272"/>
        <end position="402"/>
    </location>
</feature>
<keyword evidence="5 11" id="KW-0547">Nucleotide-binding</keyword>
<dbReference type="InterPro" id="IPR009080">
    <property type="entry name" value="tRNAsynth_Ia_anticodon-bd"/>
</dbReference>
<evidence type="ECO:0000259" key="15">
    <source>
        <dbReference type="Pfam" id="PF13603"/>
    </source>
</evidence>
<dbReference type="GO" id="GO:0004823">
    <property type="term" value="F:leucine-tRNA ligase activity"/>
    <property type="evidence" value="ECO:0007669"/>
    <property type="project" value="UniProtKB-EC"/>
</dbReference>
<dbReference type="GO" id="GO:0002161">
    <property type="term" value="F:aminoacyl-tRNA deacylase activity"/>
    <property type="evidence" value="ECO:0007669"/>
    <property type="project" value="InterPro"/>
</dbReference>
<dbReference type="OrthoDB" id="9810365at2"/>
<dbReference type="Proteomes" id="UP000254889">
    <property type="component" value="Chromosome"/>
</dbReference>
<evidence type="ECO:0000256" key="2">
    <source>
        <dbReference type="ARBA" id="ARBA00013164"/>
    </source>
</evidence>
<dbReference type="Pfam" id="PF08264">
    <property type="entry name" value="Anticodon_1"/>
    <property type="match status" value="1"/>
</dbReference>
<protein>
    <recommendedName>
        <fullName evidence="2">leucine--tRNA ligase</fullName>
        <ecNumber evidence="2">6.1.1.4</ecNumber>
    </recommendedName>
    <alternativeName>
        <fullName evidence="9">Leucyl-tRNA synthetase</fullName>
    </alternativeName>
</protein>
<sequence>MGLSRTDRPIAARTATRLRPPGVAAAEQRAGTPGGKLRDMSGPDARAAAATASYDAAAVEAKWQARWADAGCFKATADERQRKFFNFDGGPFPNGALHMGHVRTFTLGDVMARYRRMCGDAVLYCFEFDAFGLPNELAANALGIAPEELTRRNIAQMTRQMIRLGLSYDWDHVVTTCDPAYYRWTQWLFLKLRERGLVYRMPAELNWCPSCHTTLAHMQVDDGCCWRCDTPVESRKLTQWFVALGRYSAILSDSLERMEGFSPRVRNVLQGFIGKTPGLEFDFVIRGHPEVTLTAFARAEYVDAVPSYLAVAPGHPALADLLTRTQADALRPMNQRRRAQAAAQPPLDGFDTGLEAVEAHTGVRLPVFVARHVDPAFATGVEIGYPAADPRARQFAERHKIACAPPNAGSPLKGRPATHYRVRDWLVSRQRAWGTPIPIVHCEACGEVPVPEQALPVRVPILTPNLPPGGLAAVPGFAAAQCPCCGKPARRETDTLDCYFDVVWCFLACANGLKPDFKFQASDFADWTPVDWFHNGLDSLFYMHLYRFLGQVLHEMAVLPEPEPIRCYIGHDAVLLDGRKMSKHHGNVVSPDAVIEKEGADVLRVHVLWSANPLKSVEWSQAGLQRAKRLLLDVWKLVTRHALEVRTTADAPPMDASAQPSPLDKAAARAARRVTEFLERYQYAGCLQEIQTLIVRLEAEAERLSNRPSAPRDSFANGIRCLVTMLAPFAPHMAEELWEEIGGKDLVARAPWPILATDAPHAAMPKNPARGQREAAAP</sequence>
<dbReference type="InterPro" id="IPR002302">
    <property type="entry name" value="Leu-tRNA-ligase"/>
</dbReference>
<dbReference type="SUPFAM" id="SSF52374">
    <property type="entry name" value="Nucleotidylyl transferase"/>
    <property type="match status" value="1"/>
</dbReference>
<keyword evidence="3" id="KW-0963">Cytoplasm</keyword>
<feature type="region of interest" description="Disordered" evidence="12">
    <location>
        <begin position="1"/>
        <end position="42"/>
    </location>
</feature>
<dbReference type="GO" id="GO:0005524">
    <property type="term" value="F:ATP binding"/>
    <property type="evidence" value="ECO:0007669"/>
    <property type="project" value="UniProtKB-KW"/>
</dbReference>
<evidence type="ECO:0000256" key="1">
    <source>
        <dbReference type="ARBA" id="ARBA00005594"/>
    </source>
</evidence>
<evidence type="ECO:0000256" key="10">
    <source>
        <dbReference type="ARBA" id="ARBA00047469"/>
    </source>
</evidence>
<gene>
    <name evidence="16" type="ORF">DW352_17350</name>
</gene>
<evidence type="ECO:0000313" key="16">
    <source>
        <dbReference type="EMBL" id="AXK82137.1"/>
    </source>
</evidence>
<evidence type="ECO:0000259" key="14">
    <source>
        <dbReference type="Pfam" id="PF08264"/>
    </source>
</evidence>
<dbReference type="SUPFAM" id="SSF47323">
    <property type="entry name" value="Anticodon-binding domain of a subclass of class I aminoacyl-tRNA synthetases"/>
    <property type="match status" value="1"/>
</dbReference>
<keyword evidence="8 11" id="KW-0030">Aminoacyl-tRNA synthetase</keyword>
<dbReference type="EMBL" id="CP031417">
    <property type="protein sequence ID" value="AXK82137.1"/>
    <property type="molecule type" value="Genomic_DNA"/>
</dbReference>
<dbReference type="PANTHER" id="PTHR43740">
    <property type="entry name" value="LEUCYL-TRNA SYNTHETASE"/>
    <property type="match status" value="1"/>
</dbReference>
<feature type="domain" description="Aminoacyl-tRNA synthetase class Ia" evidence="13">
    <location>
        <begin position="62"/>
        <end position="247"/>
    </location>
</feature>
<proteinExistence type="inferred from homology"/>
<feature type="compositionally biased region" description="Basic and acidic residues" evidence="12">
    <location>
        <begin position="1"/>
        <end position="10"/>
    </location>
</feature>
<feature type="domain" description="Methionyl/Valyl/Leucyl/Isoleucyl-tRNA synthetase anticodon-binding" evidence="14">
    <location>
        <begin position="668"/>
        <end position="754"/>
    </location>
</feature>
<organism evidence="16 17">
    <name type="scientific">Pseudolabrys taiwanensis</name>
    <dbReference type="NCBI Taxonomy" id="331696"/>
    <lineage>
        <taxon>Bacteria</taxon>
        <taxon>Pseudomonadati</taxon>
        <taxon>Pseudomonadota</taxon>
        <taxon>Alphaproteobacteria</taxon>
        <taxon>Hyphomicrobiales</taxon>
        <taxon>Xanthobacteraceae</taxon>
        <taxon>Pseudolabrys</taxon>
    </lineage>
</organism>
<dbReference type="InterPro" id="IPR001412">
    <property type="entry name" value="aa-tRNA-synth_I_CS"/>
</dbReference>
<dbReference type="InterPro" id="IPR013155">
    <property type="entry name" value="M/V/L/I-tRNA-synth_anticd-bd"/>
</dbReference>
<evidence type="ECO:0000256" key="8">
    <source>
        <dbReference type="ARBA" id="ARBA00023146"/>
    </source>
</evidence>
<feature type="domain" description="Aminoacyl-tRNA synthetase class Ia" evidence="13">
    <location>
        <begin position="422"/>
        <end position="619"/>
    </location>
</feature>
<dbReference type="InterPro" id="IPR002300">
    <property type="entry name" value="aa-tRNA-synth_Ia"/>
</dbReference>
<dbReference type="FunFam" id="1.10.730.10:FF:000002">
    <property type="entry name" value="Leucine--tRNA ligase"/>
    <property type="match status" value="1"/>
</dbReference>
<dbReference type="AlphaFoldDB" id="A0A345ZYZ0"/>
<evidence type="ECO:0000256" key="7">
    <source>
        <dbReference type="ARBA" id="ARBA00022917"/>
    </source>
</evidence>
<evidence type="ECO:0000256" key="6">
    <source>
        <dbReference type="ARBA" id="ARBA00022840"/>
    </source>
</evidence>
<comment type="similarity">
    <text evidence="1 11">Belongs to the class-I aminoacyl-tRNA synthetase family.</text>
</comment>
<feature type="region of interest" description="Disordered" evidence="12">
    <location>
        <begin position="759"/>
        <end position="778"/>
    </location>
</feature>
<keyword evidence="4 11" id="KW-0436">Ligase</keyword>
<name>A0A345ZYZ0_9HYPH</name>
<dbReference type="Pfam" id="PF00133">
    <property type="entry name" value="tRNA-synt_1"/>
    <property type="match status" value="2"/>
</dbReference>